<evidence type="ECO:0000313" key="7">
    <source>
        <dbReference type="EMBL" id="GJN90783.1"/>
    </source>
</evidence>
<name>A0AAV5GKM9_9BASI</name>
<feature type="compositionally biased region" description="Acidic residues" evidence="5">
    <location>
        <begin position="124"/>
        <end position="139"/>
    </location>
</feature>
<feature type="region of interest" description="Disordered" evidence="5">
    <location>
        <begin position="1"/>
        <end position="24"/>
    </location>
</feature>
<protein>
    <recommendedName>
        <fullName evidence="3">Nascent polypeptide-associated complex subunit alpha</fullName>
    </recommendedName>
    <alternativeName>
        <fullName evidence="4">Alpha-NAC</fullName>
    </alternativeName>
</protein>
<dbReference type="Gene3D" id="2.20.70.30">
    <property type="entry name" value="Nascent polypeptide-associated complex domain"/>
    <property type="match status" value="1"/>
</dbReference>
<dbReference type="InterPro" id="IPR002715">
    <property type="entry name" value="Nas_poly-pep-assoc_cplx_dom"/>
</dbReference>
<gene>
    <name evidence="7" type="ORF">Rhopal_003797-T1</name>
</gene>
<dbReference type="CDD" id="cd22054">
    <property type="entry name" value="NAC_NACA"/>
    <property type="match status" value="1"/>
</dbReference>
<comment type="similarity">
    <text evidence="2">Belongs to the NAC-alpha family.</text>
</comment>
<proteinExistence type="inferred from homology"/>
<reference evidence="7 8" key="1">
    <citation type="submission" date="2021-12" db="EMBL/GenBank/DDBJ databases">
        <title>High titer production of polyol ester of fatty acids by Rhodotorula paludigena BS15 towards product separation-free biomass refinery.</title>
        <authorList>
            <person name="Mano J."/>
            <person name="Ono H."/>
            <person name="Tanaka T."/>
            <person name="Naito K."/>
            <person name="Sushida H."/>
            <person name="Ike M."/>
            <person name="Tokuyasu K."/>
            <person name="Kitaoka M."/>
        </authorList>
    </citation>
    <scope>NUCLEOTIDE SEQUENCE [LARGE SCALE GENOMIC DNA]</scope>
    <source>
        <strain evidence="7 8">BS15</strain>
    </source>
</reference>
<keyword evidence="8" id="KW-1185">Reference proteome</keyword>
<evidence type="ECO:0000259" key="6">
    <source>
        <dbReference type="PROSITE" id="PS51151"/>
    </source>
</evidence>
<dbReference type="PANTHER" id="PTHR21713">
    <property type="entry name" value="NASCENT POLYPEPTIDE ASSOCIATED COMPLEX ALPHA SUBUNIT-RELATED"/>
    <property type="match status" value="1"/>
</dbReference>
<dbReference type="GO" id="GO:0005854">
    <property type="term" value="C:nascent polypeptide-associated complex"/>
    <property type="evidence" value="ECO:0007669"/>
    <property type="project" value="InterPro"/>
</dbReference>
<dbReference type="Gene3D" id="1.10.8.10">
    <property type="entry name" value="DNA helicase RuvA subunit, C-terminal domain"/>
    <property type="match status" value="1"/>
</dbReference>
<comment type="caution">
    <text evidence="7">The sequence shown here is derived from an EMBL/GenBank/DDBJ whole genome shotgun (WGS) entry which is preliminary data.</text>
</comment>
<feature type="compositionally biased region" description="Low complexity" evidence="5">
    <location>
        <begin position="96"/>
        <end position="110"/>
    </location>
</feature>
<organism evidence="7 8">
    <name type="scientific">Rhodotorula paludigena</name>
    <dbReference type="NCBI Taxonomy" id="86838"/>
    <lineage>
        <taxon>Eukaryota</taxon>
        <taxon>Fungi</taxon>
        <taxon>Dikarya</taxon>
        <taxon>Basidiomycota</taxon>
        <taxon>Pucciniomycotina</taxon>
        <taxon>Microbotryomycetes</taxon>
        <taxon>Sporidiobolales</taxon>
        <taxon>Sporidiobolaceae</taxon>
        <taxon>Rhodotorula</taxon>
    </lineage>
</organism>
<dbReference type="InterPro" id="IPR016641">
    <property type="entry name" value="EGD2/NACA0like"/>
</dbReference>
<sequence>MSDQALENNVTVDPNSQLGRGETKARRALSKLGLKKVEGIQRVVMRKPKGVQVVIQNPEVFKSPVSDCYIVFGEAKPEDPNAAFPALAQLAQSEQAAQQAAAGGAQQPSEVAEGKQAEVAAPAEGEEGEEDATGLDENDISIVMQQANCSRAKACKALKATKGDIVQAILDAN</sequence>
<dbReference type="PIRSF" id="PIRSF015901">
    <property type="entry name" value="NAC_alpha"/>
    <property type="match status" value="1"/>
</dbReference>
<feature type="domain" description="NAC-A/B" evidence="6">
    <location>
        <begin position="19"/>
        <end position="84"/>
    </location>
</feature>
<dbReference type="AlphaFoldDB" id="A0AAV5GKM9"/>
<evidence type="ECO:0000256" key="1">
    <source>
        <dbReference type="ARBA" id="ARBA00004496"/>
    </source>
</evidence>
<evidence type="ECO:0000256" key="3">
    <source>
        <dbReference type="ARBA" id="ARBA00014437"/>
    </source>
</evidence>
<evidence type="ECO:0000313" key="8">
    <source>
        <dbReference type="Proteomes" id="UP001342314"/>
    </source>
</evidence>
<comment type="subcellular location">
    <subcellularLocation>
        <location evidence="1">Cytoplasm</location>
    </subcellularLocation>
</comment>
<dbReference type="Proteomes" id="UP001342314">
    <property type="component" value="Unassembled WGS sequence"/>
</dbReference>
<dbReference type="PROSITE" id="PS51151">
    <property type="entry name" value="NAC_AB"/>
    <property type="match status" value="1"/>
</dbReference>
<evidence type="ECO:0000256" key="4">
    <source>
        <dbReference type="ARBA" id="ARBA00030300"/>
    </source>
</evidence>
<feature type="compositionally biased region" description="Polar residues" evidence="5">
    <location>
        <begin position="1"/>
        <end position="18"/>
    </location>
</feature>
<evidence type="ECO:0000256" key="2">
    <source>
        <dbReference type="ARBA" id="ARBA00009882"/>
    </source>
</evidence>
<dbReference type="Pfam" id="PF19026">
    <property type="entry name" value="UBA_HYPK"/>
    <property type="match status" value="1"/>
</dbReference>
<dbReference type="InterPro" id="IPR038187">
    <property type="entry name" value="NAC_A/B_dom_sf"/>
</dbReference>
<dbReference type="InterPro" id="IPR044034">
    <property type="entry name" value="NAC-like_UBA"/>
</dbReference>
<feature type="region of interest" description="Disordered" evidence="5">
    <location>
        <begin position="96"/>
        <end position="139"/>
    </location>
</feature>
<dbReference type="EMBL" id="BQKY01000007">
    <property type="protein sequence ID" value="GJN90783.1"/>
    <property type="molecule type" value="Genomic_DNA"/>
</dbReference>
<accession>A0AAV5GKM9</accession>
<dbReference type="Pfam" id="PF01849">
    <property type="entry name" value="NAC"/>
    <property type="match status" value="1"/>
</dbReference>
<evidence type="ECO:0000256" key="5">
    <source>
        <dbReference type="SAM" id="MobiDB-lite"/>
    </source>
</evidence>
<dbReference type="SMART" id="SM01407">
    <property type="entry name" value="NAC"/>
    <property type="match status" value="1"/>
</dbReference>